<reference evidence="2 3" key="1">
    <citation type="submission" date="2019-03" db="EMBL/GenBank/DDBJ databases">
        <title>Genomic analyses of the natural microbiome of Caenorhabditis elegans.</title>
        <authorList>
            <person name="Samuel B."/>
        </authorList>
    </citation>
    <scope>NUCLEOTIDE SEQUENCE [LARGE SCALE GENOMIC DNA]</scope>
    <source>
        <strain evidence="2 3">JUb89</strain>
    </source>
</reference>
<feature type="transmembrane region" description="Helical" evidence="1">
    <location>
        <begin position="456"/>
        <end position="477"/>
    </location>
</feature>
<dbReference type="EMBL" id="SLVJ01000006">
    <property type="protein sequence ID" value="TCM68081.1"/>
    <property type="molecule type" value="Genomic_DNA"/>
</dbReference>
<dbReference type="OrthoDB" id="8647779at2"/>
<dbReference type="Proteomes" id="UP000294963">
    <property type="component" value="Unassembled WGS sequence"/>
</dbReference>
<evidence type="ECO:0000313" key="3">
    <source>
        <dbReference type="Proteomes" id="UP000294963"/>
    </source>
</evidence>
<keyword evidence="1" id="KW-0472">Membrane</keyword>
<evidence type="ECO:0000313" key="2">
    <source>
        <dbReference type="EMBL" id="TCM68081.1"/>
    </source>
</evidence>
<evidence type="ECO:0000256" key="1">
    <source>
        <dbReference type="SAM" id="Phobius"/>
    </source>
</evidence>
<keyword evidence="1" id="KW-1133">Transmembrane helix</keyword>
<dbReference type="SUPFAM" id="SSF69304">
    <property type="entry name" value="Tricorn protease N-terminal domain"/>
    <property type="match status" value="1"/>
</dbReference>
<organism evidence="2 3">
    <name type="scientific">Acinetobacter calcoaceticus</name>
    <dbReference type="NCBI Taxonomy" id="471"/>
    <lineage>
        <taxon>Bacteria</taxon>
        <taxon>Pseudomonadati</taxon>
        <taxon>Pseudomonadota</taxon>
        <taxon>Gammaproteobacteria</taxon>
        <taxon>Moraxellales</taxon>
        <taxon>Moraxellaceae</taxon>
        <taxon>Acinetobacter</taxon>
        <taxon>Acinetobacter calcoaceticus/baumannii complex</taxon>
    </lineage>
</organism>
<dbReference type="AlphaFoldDB" id="A0A4R1XY22"/>
<keyword evidence="3" id="KW-1185">Reference proteome</keyword>
<comment type="caution">
    <text evidence="2">The sequence shown here is derived from an EMBL/GenBank/DDBJ whole genome shotgun (WGS) entry which is preliminary data.</text>
</comment>
<protein>
    <submittedName>
        <fullName evidence="2">DKNYY family protein</fullName>
    </submittedName>
</protein>
<dbReference type="InterPro" id="IPR027375">
    <property type="entry name" value="DKNYY"/>
</dbReference>
<dbReference type="Pfam" id="PF13644">
    <property type="entry name" value="DKNYY"/>
    <property type="match status" value="1"/>
</dbReference>
<sequence>MKRLKWFLGVVIILSLVLAINMLLPAAMTSSSRIDRDGERIEGSIYTRYQDHIYASVPSNGAYRMDQVDVASFRLISNDFQSRQFAVDQHHVYCANLSLPKLNPIRTRHLGYGYLSDGQHTFYCASQSEPNAKLGPVNYLFQQLLYSMALGAKPQNYIYPWFELESSPQPYQVLLDTQIASNGTMTYFAGQQMPQAQSATLRKLPKYFSDGDQRESDEYFADGQHVYYQHQRLEIKDQPELYQLEVEGLSLQPYLIAPLHGDVYLREIAFNRKHAPYRLLSAAGSHVAHVLFASADGIYFYNTEAKALQRAGDHPMQKGQWTEMAPSIFTDGKRIVYLEYADRWGNNRSPGLKARSTHLYQLDEATSSTWQKLGDVDANFGQVWKNGDALYYFDQLGNGQQILQTIYRIPDRTLANQLITTEQGSNNIRRLVEDKQLIPVQKTKLLSATTRYTRSYYGVFIAIGGFGLLLMFILYIYRRRSSTT</sequence>
<keyword evidence="1" id="KW-0812">Transmembrane</keyword>
<gene>
    <name evidence="2" type="ORF">EC844_10663</name>
</gene>
<name>A0A4R1XY22_ACICA</name>
<accession>A0A4R1XY22</accession>
<proteinExistence type="predicted"/>